<feature type="transmembrane region" description="Helical" evidence="2">
    <location>
        <begin position="175"/>
        <end position="195"/>
    </location>
</feature>
<feature type="transmembrane region" description="Helical" evidence="2">
    <location>
        <begin position="363"/>
        <end position="382"/>
    </location>
</feature>
<evidence type="ECO:0000256" key="1">
    <source>
        <dbReference type="SAM" id="MobiDB-lite"/>
    </source>
</evidence>
<feature type="transmembrane region" description="Helical" evidence="2">
    <location>
        <begin position="201"/>
        <end position="222"/>
    </location>
</feature>
<sequence>MTSLSMSLSNKVGTTDLSLSNSQLLSSSPSSPSRRSSDPRQQYIFALTTFHRGGVLTALDVIDSAFLMGVPMTASELRDLLLELSPLHHQPPARLPKCTKVTEEIFTLDPESLYAAMLLQQALVIKNSLPHARHAIERACMAAVNLSFLNTTRYTPLRNEYESTNVADFTRTISLVIDCFCIFTVRLPAFVILGMHGIQPIFLRTGVVAAVVFWSMSISMFFREAKWFSRPIRLAEYRTYRELNRLQFCDVRTMRGKVSAHKFVSELADMADDSELRSLIDMPYLFEITYAKTVPKEKARRNSIAFSRDKEHKRHLAHKYSAFSSGIPMISGFLIACLFLKGWLDEGGLELPAEIKTAAITQISLACLAVFLITTVFMKVFVTEALDDFHRHARVFAVFMHAIGALTMEEMVDKGVVEADQSLEELLEHEQIQTQKETAQDMNSIYACYDFLLQYINLRSSFHNACIGFVVICNGFAAVAYLVSTIYSEQFGSTIGLTAQYMLFGFSALFSLVLFACSRPLLHTSNMVAERFLQFLTDHQIFLQSQMAEALNDDVLGDEQRKKWDAQISELTARQTKLIHMRQPIKILGLAVTRATVGRFLGMVVASLISGLLRQATNDDQLNL</sequence>
<feature type="region of interest" description="Disordered" evidence="1">
    <location>
        <begin position="19"/>
        <end position="38"/>
    </location>
</feature>
<protein>
    <recommendedName>
        <fullName evidence="5">Odorant receptor</fullName>
    </recommendedName>
</protein>
<dbReference type="EMBL" id="BRYB01000883">
    <property type="protein sequence ID" value="GMI39623.1"/>
    <property type="molecule type" value="Genomic_DNA"/>
</dbReference>
<evidence type="ECO:0008006" key="5">
    <source>
        <dbReference type="Google" id="ProtNLM"/>
    </source>
</evidence>
<evidence type="ECO:0000313" key="3">
    <source>
        <dbReference type="EMBL" id="GMI39623.1"/>
    </source>
</evidence>
<dbReference type="Proteomes" id="UP001165060">
    <property type="component" value="Unassembled WGS sequence"/>
</dbReference>
<keyword evidence="2" id="KW-0812">Transmembrane</keyword>
<keyword evidence="2" id="KW-0472">Membrane</keyword>
<reference evidence="3 4" key="1">
    <citation type="journal article" date="2023" name="Commun. Biol.">
        <title>Genome analysis of Parmales, the sister group of diatoms, reveals the evolutionary specialization of diatoms from phago-mixotrophs to photoautotrophs.</title>
        <authorList>
            <person name="Ban H."/>
            <person name="Sato S."/>
            <person name="Yoshikawa S."/>
            <person name="Yamada K."/>
            <person name="Nakamura Y."/>
            <person name="Ichinomiya M."/>
            <person name="Sato N."/>
            <person name="Blanc-Mathieu R."/>
            <person name="Endo H."/>
            <person name="Kuwata A."/>
            <person name="Ogata H."/>
        </authorList>
    </citation>
    <scope>NUCLEOTIDE SEQUENCE [LARGE SCALE GENOMIC DNA]</scope>
</reference>
<feature type="transmembrane region" description="Helical" evidence="2">
    <location>
        <begin position="320"/>
        <end position="343"/>
    </location>
</feature>
<comment type="caution">
    <text evidence="3">The sequence shown here is derived from an EMBL/GenBank/DDBJ whole genome shotgun (WGS) entry which is preliminary data.</text>
</comment>
<evidence type="ECO:0000313" key="4">
    <source>
        <dbReference type="Proteomes" id="UP001165060"/>
    </source>
</evidence>
<feature type="transmembrane region" description="Helical" evidence="2">
    <location>
        <begin position="465"/>
        <end position="487"/>
    </location>
</feature>
<proteinExistence type="predicted"/>
<organism evidence="3 4">
    <name type="scientific">Tetraparma gracilis</name>
    <dbReference type="NCBI Taxonomy" id="2962635"/>
    <lineage>
        <taxon>Eukaryota</taxon>
        <taxon>Sar</taxon>
        <taxon>Stramenopiles</taxon>
        <taxon>Ochrophyta</taxon>
        <taxon>Bolidophyceae</taxon>
        <taxon>Parmales</taxon>
        <taxon>Triparmaceae</taxon>
        <taxon>Tetraparma</taxon>
    </lineage>
</organism>
<feature type="transmembrane region" description="Helical" evidence="2">
    <location>
        <begin position="499"/>
        <end position="517"/>
    </location>
</feature>
<keyword evidence="2" id="KW-1133">Transmembrane helix</keyword>
<keyword evidence="4" id="KW-1185">Reference proteome</keyword>
<gene>
    <name evidence="3" type="ORF">TeGR_g10777</name>
</gene>
<feature type="transmembrane region" description="Helical" evidence="2">
    <location>
        <begin position="587"/>
        <end position="613"/>
    </location>
</feature>
<accession>A0ABQ6N4G8</accession>
<evidence type="ECO:0000256" key="2">
    <source>
        <dbReference type="SAM" id="Phobius"/>
    </source>
</evidence>
<name>A0ABQ6N4G8_9STRA</name>